<proteinExistence type="predicted"/>
<dbReference type="Proteomes" id="UP000193228">
    <property type="component" value="Unassembled WGS sequence"/>
</dbReference>
<feature type="domain" description="Glycosyltransferase subfamily 4-like N-terminal" evidence="1">
    <location>
        <begin position="13"/>
        <end position="169"/>
    </location>
</feature>
<name>A0A1X7KT22_9BURK</name>
<dbReference type="STRING" id="1515439.SAMN06265784_104259"/>
<evidence type="ECO:0000313" key="2">
    <source>
        <dbReference type="EMBL" id="SMG44359.1"/>
    </source>
</evidence>
<keyword evidence="3" id="KW-1185">Reference proteome</keyword>
<reference evidence="3" key="1">
    <citation type="submission" date="2017-04" db="EMBL/GenBank/DDBJ databases">
        <authorList>
            <person name="Varghese N."/>
            <person name="Submissions S."/>
        </authorList>
    </citation>
    <scope>NUCLEOTIDE SEQUENCE [LARGE SCALE GENOMIC DNA]</scope>
    <source>
        <strain evidence="3">LMG 29540</strain>
    </source>
</reference>
<dbReference type="AlphaFoldDB" id="A0A1X7KT22"/>
<dbReference type="RefSeq" id="WP_085484006.1">
    <property type="nucleotide sequence ID" value="NZ_FXAT01000004.1"/>
</dbReference>
<sequence>MRVLHLVLAPRLSGAEVLAKDLALDQCAEGITVGVASLLPAHADFQPLQEELQSHGVPCWFPRRRHRAARKLWNLFVTVRRFQPNVIFAHATIPSFYARSLPLRVPVVYVMHSATNDFERPLFRRIEHILSGRARVVIGVSQQGVTDYARAIGPHPSMTVVPNGVDLARFAFSDGAQRSGAAPQVAQIGRYTAVKNQLMTVRAFREVLRQVSDARLVLYGVVEDPDYQREVIALAKELGIAERVEVAGPRTDVATVLSESNVFVMPSRSEAHSVAFLEALASGVPIVASRIPAFAFASGFPGVQLVDTDDVQCYADAVLVALGQARAQRSLAGMTLGDTAARYRAIARQVSLAIASH</sequence>
<dbReference type="PANTHER" id="PTHR12526:SF630">
    <property type="entry name" value="GLYCOSYLTRANSFERASE"/>
    <property type="match status" value="1"/>
</dbReference>
<dbReference type="OrthoDB" id="8994075at2"/>
<dbReference type="EMBL" id="FXAT01000004">
    <property type="protein sequence ID" value="SMG44359.1"/>
    <property type="molecule type" value="Genomic_DNA"/>
</dbReference>
<gene>
    <name evidence="2" type="ORF">SAMN06265784_104259</name>
</gene>
<evidence type="ECO:0000259" key="1">
    <source>
        <dbReference type="Pfam" id="PF13439"/>
    </source>
</evidence>
<accession>A0A1X7KT22</accession>
<dbReference type="GO" id="GO:0016757">
    <property type="term" value="F:glycosyltransferase activity"/>
    <property type="evidence" value="ECO:0007669"/>
    <property type="project" value="UniProtKB-ARBA"/>
</dbReference>
<dbReference type="Pfam" id="PF13439">
    <property type="entry name" value="Glyco_transf_4"/>
    <property type="match status" value="1"/>
</dbReference>
<dbReference type="InterPro" id="IPR028098">
    <property type="entry name" value="Glyco_trans_4-like_N"/>
</dbReference>
<keyword evidence="2" id="KW-0808">Transferase</keyword>
<organism evidence="2 3">
    <name type="scientific">Paraburkholderia susongensis</name>
    <dbReference type="NCBI Taxonomy" id="1515439"/>
    <lineage>
        <taxon>Bacteria</taxon>
        <taxon>Pseudomonadati</taxon>
        <taxon>Pseudomonadota</taxon>
        <taxon>Betaproteobacteria</taxon>
        <taxon>Burkholderiales</taxon>
        <taxon>Burkholderiaceae</taxon>
        <taxon>Paraburkholderia</taxon>
    </lineage>
</organism>
<dbReference type="Pfam" id="PF13692">
    <property type="entry name" value="Glyco_trans_1_4"/>
    <property type="match status" value="1"/>
</dbReference>
<dbReference type="Gene3D" id="3.40.50.2000">
    <property type="entry name" value="Glycogen Phosphorylase B"/>
    <property type="match status" value="2"/>
</dbReference>
<protein>
    <submittedName>
        <fullName evidence="2">Glycosyltransferase involved in cell wall bisynthesis</fullName>
    </submittedName>
</protein>
<dbReference type="PANTHER" id="PTHR12526">
    <property type="entry name" value="GLYCOSYLTRANSFERASE"/>
    <property type="match status" value="1"/>
</dbReference>
<dbReference type="SUPFAM" id="SSF53756">
    <property type="entry name" value="UDP-Glycosyltransferase/glycogen phosphorylase"/>
    <property type="match status" value="1"/>
</dbReference>
<evidence type="ECO:0000313" key="3">
    <source>
        <dbReference type="Proteomes" id="UP000193228"/>
    </source>
</evidence>